<keyword evidence="8" id="KW-1185">Reference proteome</keyword>
<dbReference type="InterPro" id="IPR036584">
    <property type="entry name" value="FliS_sf"/>
</dbReference>
<dbReference type="CDD" id="cd16098">
    <property type="entry name" value="FliS"/>
    <property type="match status" value="1"/>
</dbReference>
<proteinExistence type="inferred from homology"/>
<reference evidence="7 8" key="1">
    <citation type="submission" date="2020-08" db="EMBL/GenBank/DDBJ databases">
        <title>Cohnella phylogeny.</title>
        <authorList>
            <person name="Dunlap C."/>
        </authorList>
    </citation>
    <scope>NUCLEOTIDE SEQUENCE [LARGE SCALE GENOMIC DNA]</scope>
    <source>
        <strain evidence="7 8">DSM 28246</strain>
    </source>
</reference>
<protein>
    <recommendedName>
        <fullName evidence="6">Flagellar secretion chaperone FliS</fullName>
    </recommendedName>
</protein>
<keyword evidence="7" id="KW-0282">Flagellum</keyword>
<evidence type="ECO:0000256" key="6">
    <source>
        <dbReference type="PIRNR" id="PIRNR039090"/>
    </source>
</evidence>
<sequence length="129" mass="15013">MNQQAQDTYLRMQINTAAPWELTALLFNGCIKFMKQALEAIRSKNFEMKNHNIKRAIAIINELDFTLDKNYEISHNLSSLYTYIREKLFEANIKLDDQALSEAIELMTDLKDTWIKAMKELHATARAQS</sequence>
<accession>A0A7X0VFP8</accession>
<evidence type="ECO:0000256" key="4">
    <source>
        <dbReference type="ARBA" id="ARBA00022795"/>
    </source>
</evidence>
<name>A0A7X0VFP8_9BACL</name>
<evidence type="ECO:0000256" key="5">
    <source>
        <dbReference type="ARBA" id="ARBA00023186"/>
    </source>
</evidence>
<dbReference type="PANTHER" id="PTHR34773">
    <property type="entry name" value="FLAGELLAR SECRETION CHAPERONE FLIS"/>
    <property type="match status" value="1"/>
</dbReference>
<keyword evidence="7" id="KW-0969">Cilium</keyword>
<dbReference type="Proteomes" id="UP000547209">
    <property type="component" value="Unassembled WGS sequence"/>
</dbReference>
<organism evidence="7 8">
    <name type="scientific">Cohnella nanjingensis</name>
    <dbReference type="NCBI Taxonomy" id="1387779"/>
    <lineage>
        <taxon>Bacteria</taxon>
        <taxon>Bacillati</taxon>
        <taxon>Bacillota</taxon>
        <taxon>Bacilli</taxon>
        <taxon>Bacillales</taxon>
        <taxon>Paenibacillaceae</taxon>
        <taxon>Cohnella</taxon>
    </lineage>
</organism>
<keyword evidence="3 6" id="KW-0963">Cytoplasm</keyword>
<evidence type="ECO:0000313" key="7">
    <source>
        <dbReference type="EMBL" id="MBB6671513.1"/>
    </source>
</evidence>
<evidence type="ECO:0000256" key="2">
    <source>
        <dbReference type="ARBA" id="ARBA00008787"/>
    </source>
</evidence>
<evidence type="ECO:0000256" key="3">
    <source>
        <dbReference type="ARBA" id="ARBA00022490"/>
    </source>
</evidence>
<keyword evidence="5" id="KW-0143">Chaperone</keyword>
<dbReference type="NCBIfam" id="TIGR00208">
    <property type="entry name" value="fliS"/>
    <property type="match status" value="1"/>
</dbReference>
<evidence type="ECO:0000256" key="1">
    <source>
        <dbReference type="ARBA" id="ARBA00004514"/>
    </source>
</evidence>
<dbReference type="GO" id="GO:0005829">
    <property type="term" value="C:cytosol"/>
    <property type="evidence" value="ECO:0007669"/>
    <property type="project" value="UniProtKB-SubCell"/>
</dbReference>
<dbReference type="Gene3D" id="1.20.120.340">
    <property type="entry name" value="Flagellar protein FliS"/>
    <property type="match status" value="1"/>
</dbReference>
<dbReference type="InterPro" id="IPR003713">
    <property type="entry name" value="FliS"/>
</dbReference>
<keyword evidence="4 6" id="KW-1005">Bacterial flagellum biogenesis</keyword>
<gene>
    <name evidence="7" type="primary">fliS</name>
    <name evidence="7" type="ORF">H7C19_12555</name>
</gene>
<comment type="subcellular location">
    <subcellularLocation>
        <location evidence="1 6">Cytoplasm</location>
        <location evidence="1 6">Cytosol</location>
    </subcellularLocation>
</comment>
<comment type="similarity">
    <text evidence="2 6">Belongs to the FliS family.</text>
</comment>
<dbReference type="PIRSF" id="PIRSF039090">
    <property type="entry name" value="Flis"/>
    <property type="match status" value="1"/>
</dbReference>
<dbReference type="GO" id="GO:0044780">
    <property type="term" value="P:bacterial-type flagellum assembly"/>
    <property type="evidence" value="ECO:0007669"/>
    <property type="project" value="InterPro"/>
</dbReference>
<dbReference type="EMBL" id="JACJVP010000021">
    <property type="protein sequence ID" value="MBB6671513.1"/>
    <property type="molecule type" value="Genomic_DNA"/>
</dbReference>
<dbReference type="RefSeq" id="WP_185142992.1">
    <property type="nucleotide sequence ID" value="NZ_JACJVP010000021.1"/>
</dbReference>
<comment type="caution">
    <text evidence="7">The sequence shown here is derived from an EMBL/GenBank/DDBJ whole genome shotgun (WGS) entry which is preliminary data.</text>
</comment>
<dbReference type="PANTHER" id="PTHR34773:SF1">
    <property type="entry name" value="FLAGELLAR SECRETION CHAPERONE FLIS"/>
    <property type="match status" value="1"/>
</dbReference>
<dbReference type="GO" id="GO:0071973">
    <property type="term" value="P:bacterial-type flagellum-dependent cell motility"/>
    <property type="evidence" value="ECO:0007669"/>
    <property type="project" value="TreeGrafter"/>
</dbReference>
<keyword evidence="7" id="KW-0966">Cell projection</keyword>
<dbReference type="Pfam" id="PF02561">
    <property type="entry name" value="FliS"/>
    <property type="match status" value="1"/>
</dbReference>
<dbReference type="SUPFAM" id="SSF101116">
    <property type="entry name" value="Flagellar export chaperone FliS"/>
    <property type="match status" value="1"/>
</dbReference>
<evidence type="ECO:0000313" key="8">
    <source>
        <dbReference type="Proteomes" id="UP000547209"/>
    </source>
</evidence>
<dbReference type="AlphaFoldDB" id="A0A7X0VFP8"/>